<name>A0A3S1BUT1_ELYCH</name>
<evidence type="ECO:0000256" key="1">
    <source>
        <dbReference type="SAM" id="MobiDB-lite"/>
    </source>
</evidence>
<feature type="region of interest" description="Disordered" evidence="1">
    <location>
        <begin position="69"/>
        <end position="245"/>
    </location>
</feature>
<gene>
    <name evidence="2" type="ORF">EGW08_000456</name>
</gene>
<accession>A0A3S1BUT1</accession>
<dbReference type="Proteomes" id="UP000271974">
    <property type="component" value="Unassembled WGS sequence"/>
</dbReference>
<protein>
    <submittedName>
        <fullName evidence="2">Uncharacterized protein</fullName>
    </submittedName>
</protein>
<evidence type="ECO:0000313" key="2">
    <source>
        <dbReference type="EMBL" id="RUS91748.1"/>
    </source>
</evidence>
<dbReference type="OrthoDB" id="6152405at2759"/>
<organism evidence="2 3">
    <name type="scientific">Elysia chlorotica</name>
    <name type="common">Eastern emerald elysia</name>
    <name type="synonym">Sea slug</name>
    <dbReference type="NCBI Taxonomy" id="188477"/>
    <lineage>
        <taxon>Eukaryota</taxon>
        <taxon>Metazoa</taxon>
        <taxon>Spiralia</taxon>
        <taxon>Lophotrochozoa</taxon>
        <taxon>Mollusca</taxon>
        <taxon>Gastropoda</taxon>
        <taxon>Heterobranchia</taxon>
        <taxon>Euthyneura</taxon>
        <taxon>Panpulmonata</taxon>
        <taxon>Sacoglossa</taxon>
        <taxon>Placobranchoidea</taxon>
        <taxon>Plakobranchidae</taxon>
        <taxon>Elysia</taxon>
    </lineage>
</organism>
<sequence length="245" mass="26894">MDYDSSTKFISSLAKFLQSLCNGYVEFDNGVQVIGHLYLNVDTGKTIDYVLNEKVCKTDENSVTFISNSFHAQPAEKPKPPGKRPDNEQDKNELKAEVENDQAELRGSNAGQSQNHGKNSPHLGAKRPSSPSKKDSKSVHSSHRNKKSRQDFGMGNSSLSVSENNAASPADMYQQSSTHEPSSFSESYQQNFFAGDENSAGDGQEQRDVKPSFDTDITFIKEEYAPSGLQSENQAMQGDVSQGLP</sequence>
<feature type="compositionally biased region" description="Polar residues" evidence="1">
    <location>
        <begin position="155"/>
        <end position="167"/>
    </location>
</feature>
<comment type="caution">
    <text evidence="2">The sequence shown here is derived from an EMBL/GenBank/DDBJ whole genome shotgun (WGS) entry which is preliminary data.</text>
</comment>
<keyword evidence="3" id="KW-1185">Reference proteome</keyword>
<proteinExistence type="predicted"/>
<dbReference type="STRING" id="188477.A0A3S1BUT1"/>
<feature type="compositionally biased region" description="Low complexity" evidence="1">
    <location>
        <begin position="176"/>
        <end position="187"/>
    </location>
</feature>
<feature type="compositionally biased region" description="Polar residues" evidence="1">
    <location>
        <begin position="228"/>
        <end position="245"/>
    </location>
</feature>
<dbReference type="EMBL" id="RQTK01000006">
    <property type="protein sequence ID" value="RUS91748.1"/>
    <property type="molecule type" value="Genomic_DNA"/>
</dbReference>
<feature type="compositionally biased region" description="Basic and acidic residues" evidence="1">
    <location>
        <begin position="204"/>
        <end position="224"/>
    </location>
</feature>
<feature type="compositionally biased region" description="Polar residues" evidence="1">
    <location>
        <begin position="109"/>
        <end position="118"/>
    </location>
</feature>
<feature type="compositionally biased region" description="Basic and acidic residues" evidence="1">
    <location>
        <begin position="74"/>
        <end position="98"/>
    </location>
</feature>
<dbReference type="AlphaFoldDB" id="A0A3S1BUT1"/>
<evidence type="ECO:0000313" key="3">
    <source>
        <dbReference type="Proteomes" id="UP000271974"/>
    </source>
</evidence>
<reference evidence="2 3" key="1">
    <citation type="submission" date="2019-01" db="EMBL/GenBank/DDBJ databases">
        <title>A draft genome assembly of the solar-powered sea slug Elysia chlorotica.</title>
        <authorList>
            <person name="Cai H."/>
            <person name="Li Q."/>
            <person name="Fang X."/>
            <person name="Li J."/>
            <person name="Curtis N.E."/>
            <person name="Altenburger A."/>
            <person name="Shibata T."/>
            <person name="Feng M."/>
            <person name="Maeda T."/>
            <person name="Schwartz J.A."/>
            <person name="Shigenobu S."/>
            <person name="Lundholm N."/>
            <person name="Nishiyama T."/>
            <person name="Yang H."/>
            <person name="Hasebe M."/>
            <person name="Li S."/>
            <person name="Pierce S.K."/>
            <person name="Wang J."/>
        </authorList>
    </citation>
    <scope>NUCLEOTIDE SEQUENCE [LARGE SCALE GENOMIC DNA]</scope>
    <source>
        <strain evidence="2">EC2010</strain>
        <tissue evidence="2">Whole organism of an adult</tissue>
    </source>
</reference>